<dbReference type="Pfam" id="PF06012">
    <property type="entry name" value="DUF908"/>
    <property type="match status" value="1"/>
</dbReference>
<evidence type="ECO:0000259" key="3">
    <source>
        <dbReference type="Pfam" id="PF06012"/>
    </source>
</evidence>
<evidence type="ECO:0000256" key="2">
    <source>
        <dbReference type="SAM" id="Phobius"/>
    </source>
</evidence>
<feature type="transmembrane region" description="Helical" evidence="2">
    <location>
        <begin position="113"/>
        <end position="133"/>
    </location>
</feature>
<keyword evidence="5" id="KW-1185">Reference proteome</keyword>
<dbReference type="OrthoDB" id="8068875at2759"/>
<name>A0A8C4TX28_FALTI</name>
<sequence>EQGDTLQHPKTPREYPSFSTGPLKKWAPQFLRVPFTASGLCELYHWVDLLDRFDGILAEAGRPVENMSWMLACDRPEREQLKALLLALLNFTALLIEYSFSRHLYSSIEHLTTLLASSDMQVVLAVLNLLYVFSKRSNYITRLGSDKRSPLLSRLQHLAEVGEGHHSCLFFGGGGGVIPSVPSMFWLILFFGDFCTELGWKREWIRVG</sequence>
<evidence type="ECO:0000313" key="4">
    <source>
        <dbReference type="Ensembl" id="ENSFTIP00000003739.1"/>
    </source>
</evidence>
<dbReference type="InterPro" id="IPR010309">
    <property type="entry name" value="E3_Ub_ligase_DUF908"/>
</dbReference>
<proteinExistence type="predicted"/>
<evidence type="ECO:0000256" key="1">
    <source>
        <dbReference type="SAM" id="MobiDB-lite"/>
    </source>
</evidence>
<keyword evidence="2" id="KW-0472">Membrane</keyword>
<keyword evidence="2" id="KW-1133">Transmembrane helix</keyword>
<feature type="transmembrane region" description="Helical" evidence="2">
    <location>
        <begin position="83"/>
        <end position="101"/>
    </location>
</feature>
<feature type="region of interest" description="Disordered" evidence="1">
    <location>
        <begin position="1"/>
        <end position="20"/>
    </location>
</feature>
<organism evidence="4 5">
    <name type="scientific">Falco tinnunculus</name>
    <name type="common">Common kestrel</name>
    <dbReference type="NCBI Taxonomy" id="100819"/>
    <lineage>
        <taxon>Eukaryota</taxon>
        <taxon>Metazoa</taxon>
        <taxon>Chordata</taxon>
        <taxon>Craniata</taxon>
        <taxon>Vertebrata</taxon>
        <taxon>Euteleostomi</taxon>
        <taxon>Archelosauria</taxon>
        <taxon>Archosauria</taxon>
        <taxon>Dinosauria</taxon>
        <taxon>Saurischia</taxon>
        <taxon>Theropoda</taxon>
        <taxon>Coelurosauria</taxon>
        <taxon>Aves</taxon>
        <taxon>Neognathae</taxon>
        <taxon>Neoaves</taxon>
        <taxon>Telluraves</taxon>
        <taxon>Australaves</taxon>
        <taxon>Falconiformes</taxon>
        <taxon>Falconidae</taxon>
        <taxon>Falco</taxon>
    </lineage>
</organism>
<reference evidence="4" key="2">
    <citation type="submission" date="2025-09" db="UniProtKB">
        <authorList>
            <consortium name="Ensembl"/>
        </authorList>
    </citation>
    <scope>IDENTIFICATION</scope>
</reference>
<reference evidence="4" key="1">
    <citation type="submission" date="2025-08" db="UniProtKB">
        <authorList>
            <consortium name="Ensembl"/>
        </authorList>
    </citation>
    <scope>IDENTIFICATION</scope>
</reference>
<dbReference type="Ensembl" id="ENSFTIT00000003902.1">
    <property type="protein sequence ID" value="ENSFTIP00000003739.1"/>
    <property type="gene ID" value="ENSFTIG00000002569.1"/>
</dbReference>
<accession>A0A8C4TX28</accession>
<evidence type="ECO:0000313" key="5">
    <source>
        <dbReference type="Proteomes" id="UP000694562"/>
    </source>
</evidence>
<feature type="domain" description="DUF908" evidence="3">
    <location>
        <begin position="82"/>
        <end position="149"/>
    </location>
</feature>
<dbReference type="Proteomes" id="UP000694562">
    <property type="component" value="Unplaced"/>
</dbReference>
<protein>
    <recommendedName>
        <fullName evidence="3">DUF908 domain-containing protein</fullName>
    </recommendedName>
</protein>
<keyword evidence="2" id="KW-0812">Transmembrane</keyword>
<dbReference type="AlphaFoldDB" id="A0A8C4TX28"/>